<gene>
    <name evidence="3" type="ORF">TRIADDRAFT_54797</name>
</gene>
<protein>
    <submittedName>
        <fullName evidence="3">Uncharacterized protein</fullName>
    </submittedName>
</protein>
<evidence type="ECO:0000313" key="4">
    <source>
        <dbReference type="Proteomes" id="UP000009022"/>
    </source>
</evidence>
<dbReference type="OMA" id="XNKQIND"/>
<dbReference type="RefSeq" id="XP_002111140.1">
    <property type="nucleotide sequence ID" value="XM_002111104.1"/>
</dbReference>
<dbReference type="GO" id="GO:0097361">
    <property type="term" value="C:cytosolic [4Fe-4S] assembly targeting complex"/>
    <property type="evidence" value="ECO:0000318"/>
    <property type="project" value="GO_Central"/>
</dbReference>
<evidence type="ECO:0000313" key="3">
    <source>
        <dbReference type="EMBL" id="EDV27144.1"/>
    </source>
</evidence>
<sequence>MPFANLRAMEILSTNYEWGYADPELPQTLEELNVVTEDEIFVRNMKQGEACIRINFTPTVPHCSLATLIGLCIRVKLQRCLDQDYKLDIYVTKGSHDTEDGVNKQINDKERVAAAIENPNVKKLVEECLQEVQY</sequence>
<dbReference type="InParanoid" id="B3RT11"/>
<keyword evidence="4" id="KW-1185">Reference proteome</keyword>
<dbReference type="InterPro" id="IPR034904">
    <property type="entry name" value="FSCA_dom_sf"/>
</dbReference>
<dbReference type="GO" id="GO:0051604">
    <property type="term" value="P:protein maturation"/>
    <property type="evidence" value="ECO:0000318"/>
    <property type="project" value="GO_Central"/>
</dbReference>
<dbReference type="HOGENOM" id="CLU_075876_4_2_1"/>
<dbReference type="PhylomeDB" id="B3RT11"/>
<comment type="similarity">
    <text evidence="1">Belongs to the MIP18 family.</text>
</comment>
<dbReference type="PANTHER" id="PTHR12377">
    <property type="entry name" value="CYTOSOLIC IRON-SULFUR ASSEMBLY COMPONENT 2B-RELATED"/>
    <property type="match status" value="1"/>
</dbReference>
<reference evidence="3 4" key="1">
    <citation type="journal article" date="2008" name="Nature">
        <title>The Trichoplax genome and the nature of placozoans.</title>
        <authorList>
            <person name="Srivastava M."/>
            <person name="Begovic E."/>
            <person name="Chapman J."/>
            <person name="Putnam N.H."/>
            <person name="Hellsten U."/>
            <person name="Kawashima T."/>
            <person name="Kuo A."/>
            <person name="Mitros T."/>
            <person name="Salamov A."/>
            <person name="Carpenter M.L."/>
            <person name="Signorovitch A.Y."/>
            <person name="Moreno M.A."/>
            <person name="Kamm K."/>
            <person name="Grimwood J."/>
            <person name="Schmutz J."/>
            <person name="Shapiro H."/>
            <person name="Grigoriev I.V."/>
            <person name="Buss L.W."/>
            <person name="Schierwater B."/>
            <person name="Dellaporta S.L."/>
            <person name="Rokhsar D.S."/>
        </authorList>
    </citation>
    <scope>NUCLEOTIDE SEQUENCE [LARGE SCALE GENOMIC DNA]</scope>
    <source>
        <strain evidence="3 4">Grell-BS-1999</strain>
    </source>
</reference>
<dbReference type="eggNOG" id="KOG3381">
    <property type="taxonomic scope" value="Eukaryota"/>
</dbReference>
<dbReference type="FunCoup" id="B3RT11">
    <property type="interactions" value="1390"/>
</dbReference>
<dbReference type="EMBL" id="DS985243">
    <property type="protein sequence ID" value="EDV27144.1"/>
    <property type="molecule type" value="Genomic_DNA"/>
</dbReference>
<dbReference type="KEGG" id="tad:TRIADDRAFT_54797"/>
<dbReference type="Gene3D" id="3.30.300.130">
    <property type="entry name" value="Fe-S cluster assembly (FSCA)"/>
    <property type="match status" value="1"/>
</dbReference>
<dbReference type="AlphaFoldDB" id="B3RT11"/>
<dbReference type="Gene3D" id="6.10.250.1280">
    <property type="match status" value="1"/>
</dbReference>
<evidence type="ECO:0000256" key="1">
    <source>
        <dbReference type="ARBA" id="ARBA00010381"/>
    </source>
</evidence>
<dbReference type="PANTHER" id="PTHR12377:SF0">
    <property type="entry name" value="CYTOSOLIC IRON-SULFUR ASSEMBLY COMPONENT 2B"/>
    <property type="match status" value="1"/>
</dbReference>
<keyword evidence="2" id="KW-0159">Chromosome partition</keyword>
<organism evidence="3 4">
    <name type="scientific">Trichoplax adhaerens</name>
    <name type="common">Trichoplax reptans</name>
    <dbReference type="NCBI Taxonomy" id="10228"/>
    <lineage>
        <taxon>Eukaryota</taxon>
        <taxon>Metazoa</taxon>
        <taxon>Placozoa</taxon>
        <taxon>Uniplacotomia</taxon>
        <taxon>Trichoplacea</taxon>
        <taxon>Trichoplacidae</taxon>
        <taxon>Trichoplax</taxon>
    </lineage>
</organism>
<name>B3RT11_TRIAD</name>
<dbReference type="GeneID" id="6751824"/>
<evidence type="ECO:0000256" key="2">
    <source>
        <dbReference type="ARBA" id="ARBA00022829"/>
    </source>
</evidence>
<proteinExistence type="inferred from homology"/>
<dbReference type="InterPro" id="IPR039796">
    <property type="entry name" value="MIP18"/>
</dbReference>
<dbReference type="SUPFAM" id="SSF117916">
    <property type="entry name" value="Fe-S cluster assembly (FSCA) domain-like"/>
    <property type="match status" value="1"/>
</dbReference>
<dbReference type="Proteomes" id="UP000009022">
    <property type="component" value="Unassembled WGS sequence"/>
</dbReference>
<dbReference type="STRING" id="10228.B3RT11"/>
<dbReference type="FunFam" id="3.30.300.130:FF:000004">
    <property type="entry name" value="cytosolic iron-sulfur assembly component 2A"/>
    <property type="match status" value="1"/>
</dbReference>
<dbReference type="OrthoDB" id="2746at2759"/>
<accession>B3RT11</accession>
<dbReference type="GO" id="GO:0007059">
    <property type="term" value="P:chromosome segregation"/>
    <property type="evidence" value="ECO:0007669"/>
    <property type="project" value="UniProtKB-KW"/>
</dbReference>
<dbReference type="CTD" id="6751824"/>